<evidence type="ECO:0000256" key="3">
    <source>
        <dbReference type="ARBA" id="ARBA00022989"/>
    </source>
</evidence>
<evidence type="ECO:0000256" key="5">
    <source>
        <dbReference type="SAM" id="MobiDB-lite"/>
    </source>
</evidence>
<dbReference type="PANTHER" id="PTHR23112:SF0">
    <property type="entry name" value="TRANSMEMBRANE PROTEIN 116"/>
    <property type="match status" value="1"/>
</dbReference>
<feature type="domain" description="G-protein coupled receptors family 2 profile 2" evidence="7">
    <location>
        <begin position="16"/>
        <end position="190"/>
    </location>
</feature>
<dbReference type="Proteomes" id="UP000054266">
    <property type="component" value="Unassembled WGS sequence"/>
</dbReference>
<dbReference type="GO" id="GO:0007189">
    <property type="term" value="P:adenylate cyclase-activating G protein-coupled receptor signaling pathway"/>
    <property type="evidence" value="ECO:0007669"/>
    <property type="project" value="TreeGrafter"/>
</dbReference>
<dbReference type="HOGENOM" id="CLU_024810_3_1_1"/>
<dbReference type="PANTHER" id="PTHR23112">
    <property type="entry name" value="G PROTEIN-COUPLED RECEPTOR 157-RELATED"/>
    <property type="match status" value="1"/>
</dbReference>
<dbReference type="GO" id="GO:0004930">
    <property type="term" value="F:G protein-coupled receptor activity"/>
    <property type="evidence" value="ECO:0007669"/>
    <property type="project" value="TreeGrafter"/>
</dbReference>
<evidence type="ECO:0000256" key="6">
    <source>
        <dbReference type="SAM" id="Phobius"/>
    </source>
</evidence>
<feature type="transmembrane region" description="Helical" evidence="6">
    <location>
        <begin position="51"/>
        <end position="68"/>
    </location>
</feature>
<evidence type="ECO:0000256" key="2">
    <source>
        <dbReference type="ARBA" id="ARBA00022692"/>
    </source>
</evidence>
<evidence type="ECO:0000256" key="4">
    <source>
        <dbReference type="ARBA" id="ARBA00023136"/>
    </source>
</evidence>
<evidence type="ECO:0000259" key="7">
    <source>
        <dbReference type="PROSITE" id="PS50261"/>
    </source>
</evidence>
<name>A0A0D2GMQ7_9EURO</name>
<feature type="region of interest" description="Disordered" evidence="5">
    <location>
        <begin position="243"/>
        <end position="273"/>
    </location>
</feature>
<dbReference type="GO" id="GO:0007166">
    <property type="term" value="P:cell surface receptor signaling pathway"/>
    <property type="evidence" value="ECO:0007669"/>
    <property type="project" value="InterPro"/>
</dbReference>
<feature type="transmembrane region" description="Helical" evidence="6">
    <location>
        <begin position="172"/>
        <end position="192"/>
    </location>
</feature>
<dbReference type="PROSITE" id="PS50261">
    <property type="entry name" value="G_PROTEIN_RECEP_F2_4"/>
    <property type="match status" value="1"/>
</dbReference>
<keyword evidence="3 6" id="KW-1133">Transmembrane helix</keyword>
<reference evidence="8 9" key="1">
    <citation type="submission" date="2015-01" db="EMBL/GenBank/DDBJ databases">
        <title>The Genome Sequence of Capronia semiimmersa CBS27337.</title>
        <authorList>
            <consortium name="The Broad Institute Genomics Platform"/>
            <person name="Cuomo C."/>
            <person name="de Hoog S."/>
            <person name="Gorbushina A."/>
            <person name="Stielow B."/>
            <person name="Teixiera M."/>
            <person name="Abouelleil A."/>
            <person name="Chapman S.B."/>
            <person name="Priest M."/>
            <person name="Young S.K."/>
            <person name="Wortman J."/>
            <person name="Nusbaum C."/>
            <person name="Birren B."/>
        </authorList>
    </citation>
    <scope>NUCLEOTIDE SEQUENCE [LARGE SCALE GENOMIC DNA]</scope>
    <source>
        <strain evidence="8 9">CBS 27337</strain>
    </source>
</reference>
<feature type="region of interest" description="Disordered" evidence="5">
    <location>
        <begin position="447"/>
        <end position="471"/>
    </location>
</feature>
<dbReference type="Pfam" id="PF05462">
    <property type="entry name" value="Dicty_CAR"/>
    <property type="match status" value="1"/>
</dbReference>
<feature type="region of interest" description="Disordered" evidence="5">
    <location>
        <begin position="289"/>
        <end position="358"/>
    </location>
</feature>
<accession>A0A0D2GMQ7</accession>
<feature type="compositionally biased region" description="Polar residues" evidence="5">
    <location>
        <begin position="328"/>
        <end position="340"/>
    </location>
</feature>
<keyword evidence="4 6" id="KW-0472">Membrane</keyword>
<feature type="compositionally biased region" description="Basic and acidic residues" evidence="5">
    <location>
        <begin position="289"/>
        <end position="314"/>
    </location>
</feature>
<evidence type="ECO:0000313" key="9">
    <source>
        <dbReference type="Proteomes" id="UP000054266"/>
    </source>
</evidence>
<dbReference type="SUPFAM" id="SSF81321">
    <property type="entry name" value="Family A G protein-coupled receptor-like"/>
    <property type="match status" value="1"/>
</dbReference>
<feature type="transmembrane region" description="Helical" evidence="6">
    <location>
        <begin position="123"/>
        <end position="143"/>
    </location>
</feature>
<dbReference type="AlphaFoldDB" id="A0A0D2GMQ7"/>
<feature type="transmembrane region" description="Helical" evidence="6">
    <location>
        <begin position="369"/>
        <end position="387"/>
    </location>
</feature>
<feature type="transmembrane region" description="Helical" evidence="6">
    <location>
        <begin position="88"/>
        <end position="111"/>
    </location>
</feature>
<evidence type="ECO:0000313" key="8">
    <source>
        <dbReference type="EMBL" id="KIW73664.1"/>
    </source>
</evidence>
<feature type="compositionally biased region" description="Low complexity" evidence="5">
    <location>
        <begin position="447"/>
        <end position="468"/>
    </location>
</feature>
<dbReference type="Gene3D" id="1.20.1070.10">
    <property type="entry name" value="Rhodopsin 7-helix transmembrane proteins"/>
    <property type="match status" value="2"/>
</dbReference>
<keyword evidence="2 6" id="KW-0812">Transmembrane</keyword>
<keyword evidence="9" id="KW-1185">Reference proteome</keyword>
<dbReference type="STRING" id="5601.A0A0D2GMQ7"/>
<comment type="subcellular location">
    <subcellularLocation>
        <location evidence="1">Membrane</location>
        <topology evidence="1">Multi-pass membrane protein</topology>
    </subcellularLocation>
</comment>
<protein>
    <recommendedName>
        <fullName evidence="7">G-protein coupled receptors family 2 profile 2 domain-containing protein</fullName>
    </recommendedName>
</protein>
<organism evidence="8 9">
    <name type="scientific">Phialophora macrospora</name>
    <dbReference type="NCBI Taxonomy" id="1851006"/>
    <lineage>
        <taxon>Eukaryota</taxon>
        <taxon>Fungi</taxon>
        <taxon>Dikarya</taxon>
        <taxon>Ascomycota</taxon>
        <taxon>Pezizomycotina</taxon>
        <taxon>Eurotiomycetes</taxon>
        <taxon>Chaetothyriomycetidae</taxon>
        <taxon>Chaetothyriales</taxon>
        <taxon>Herpotrichiellaceae</taxon>
        <taxon>Phialophora</taxon>
    </lineage>
</organism>
<dbReference type="EMBL" id="KN846956">
    <property type="protein sequence ID" value="KIW73664.1"/>
    <property type="molecule type" value="Genomic_DNA"/>
</dbReference>
<gene>
    <name evidence="8" type="ORF">PV04_01763</name>
</gene>
<dbReference type="GO" id="GO:0005886">
    <property type="term" value="C:plasma membrane"/>
    <property type="evidence" value="ECO:0007669"/>
    <property type="project" value="TreeGrafter"/>
</dbReference>
<dbReference type="InterPro" id="IPR017981">
    <property type="entry name" value="GPCR_2-like_7TM"/>
</dbReference>
<feature type="compositionally biased region" description="Polar residues" evidence="5">
    <location>
        <begin position="245"/>
        <end position="272"/>
    </location>
</feature>
<sequence>MSGYNQTFSHDQVQALDIAARVSSCLSLSGSSFTIISFLSYPPLQKPVNRLAFSIAIANIFGCLAYSWGQYPIRAGRNSAWCQTQGFFINWFVMTDPLLVMIMAFNVLLTVRTKRKATELSKIDLYAILLAFILPSIPALVFLCWRPDGKTVYGPATLWCWIGKEKDILRLWAFYVPIWCFILIAIFLFVLSGKQILLVRKKVKNAKANCVLHREDPPDPGPDGFPPPRERRFSSFARAFIAPPRSQSSGPTVTKAATTASNGDQSDPSTSAELKGLEPLAPIHSHEAHDLESHAERDSQEHEHEHEHEHDSSTSEHPPSFFAPWSPVSPTVTLDRSPSDQAILGPNEQFQFPPSRRSSSRFDRIHWKYAKFAFLCTIVLFITWVPISINRVYNNFVAPDNQIYGLYLTSAACMPLHGFGNFVIYTTTSWTECKEFLTCSGRRSSRRSSAAQTQNQIQTRTQTPTQGRRTARYQERFKRWVVEKGRRGPHGLV</sequence>
<evidence type="ECO:0000256" key="1">
    <source>
        <dbReference type="ARBA" id="ARBA00004141"/>
    </source>
</evidence>
<proteinExistence type="predicted"/>